<reference evidence="3" key="1">
    <citation type="journal article" date="2013" name="Science">
        <title>The Amborella genome and the evolution of flowering plants.</title>
        <authorList>
            <consortium name="Amborella Genome Project"/>
        </authorList>
    </citation>
    <scope>NUCLEOTIDE SEQUENCE [LARGE SCALE GENOMIC DNA]</scope>
</reference>
<dbReference type="Proteomes" id="UP000017836">
    <property type="component" value="Unassembled WGS sequence"/>
</dbReference>
<feature type="region of interest" description="Disordered" evidence="1">
    <location>
        <begin position="218"/>
        <end position="246"/>
    </location>
</feature>
<proteinExistence type="predicted"/>
<feature type="region of interest" description="Disordered" evidence="1">
    <location>
        <begin position="76"/>
        <end position="98"/>
    </location>
</feature>
<accession>W1P2V8</accession>
<dbReference type="EMBL" id="KI394661">
    <property type="protein sequence ID" value="ERN02243.1"/>
    <property type="molecule type" value="Genomic_DNA"/>
</dbReference>
<gene>
    <name evidence="2" type="ORF">AMTR_s00045p00226260</name>
</gene>
<dbReference type="HOGENOM" id="CLU_1130398_0_0_1"/>
<evidence type="ECO:0000313" key="2">
    <source>
        <dbReference type="EMBL" id="ERN02243.1"/>
    </source>
</evidence>
<organism evidence="2 3">
    <name type="scientific">Amborella trichopoda</name>
    <dbReference type="NCBI Taxonomy" id="13333"/>
    <lineage>
        <taxon>Eukaryota</taxon>
        <taxon>Viridiplantae</taxon>
        <taxon>Streptophyta</taxon>
        <taxon>Embryophyta</taxon>
        <taxon>Tracheophyta</taxon>
        <taxon>Spermatophyta</taxon>
        <taxon>Magnoliopsida</taxon>
        <taxon>Amborellales</taxon>
        <taxon>Amborellaceae</taxon>
        <taxon>Amborella</taxon>
    </lineage>
</organism>
<sequence length="246" mass="26873">MSAMILMSYDLIQAASLCKCLLTWDGEEPLNTHQELLGHLAALGEYSHASSSSTHACPHLAMDGFSHPEILHHNWQHHHHSSSTHFSPMSSQANVPSQGVRMNNEMESSAHLRGSSFLQPFPLGHTSGPRVSAASNPRAHHARVHAFIQQQHQQAGVGVAPPPVHGGGPTPIFPQGRGAVTLVSAWERERYAPFPWVPLDGESHWLGGPFYNPASLHRLERPGHSQSGSRPEGAHATQMTRMHPFT</sequence>
<evidence type="ECO:0000256" key="1">
    <source>
        <dbReference type="SAM" id="MobiDB-lite"/>
    </source>
</evidence>
<protein>
    <submittedName>
        <fullName evidence="2">Uncharacterized protein</fullName>
    </submittedName>
</protein>
<keyword evidence="3" id="KW-1185">Reference proteome</keyword>
<name>W1P2V8_AMBTC</name>
<dbReference type="AlphaFoldDB" id="W1P2V8"/>
<evidence type="ECO:0000313" key="3">
    <source>
        <dbReference type="Proteomes" id="UP000017836"/>
    </source>
</evidence>
<dbReference type="Gramene" id="ERN02243">
    <property type="protein sequence ID" value="ERN02243"/>
    <property type="gene ID" value="AMTR_s00045p00226260"/>
</dbReference>